<organism evidence="1 2">
    <name type="scientific">Oryzias melastigma</name>
    <name type="common">Marine medaka</name>
    <dbReference type="NCBI Taxonomy" id="30732"/>
    <lineage>
        <taxon>Eukaryota</taxon>
        <taxon>Metazoa</taxon>
        <taxon>Chordata</taxon>
        <taxon>Craniata</taxon>
        <taxon>Vertebrata</taxon>
        <taxon>Euteleostomi</taxon>
        <taxon>Actinopterygii</taxon>
        <taxon>Neopterygii</taxon>
        <taxon>Teleostei</taxon>
        <taxon>Neoteleostei</taxon>
        <taxon>Acanthomorphata</taxon>
        <taxon>Ovalentaria</taxon>
        <taxon>Atherinomorphae</taxon>
        <taxon>Beloniformes</taxon>
        <taxon>Adrianichthyidae</taxon>
        <taxon>Oryziinae</taxon>
        <taxon>Oryzias</taxon>
    </lineage>
</organism>
<reference evidence="1" key="1">
    <citation type="journal article" name="BMC Genomics">
        <title>Long-read sequencing and de novo genome assembly of marine medaka (Oryzias melastigma).</title>
        <authorList>
            <person name="Liang P."/>
            <person name="Saqib H.S.A."/>
            <person name="Ni X."/>
            <person name="Shen Y."/>
        </authorList>
    </citation>
    <scope>NUCLEOTIDE SEQUENCE</scope>
    <source>
        <strain evidence="1">Bigg-433</strain>
    </source>
</reference>
<dbReference type="AlphaFoldDB" id="A0A834FTU0"/>
<evidence type="ECO:0000313" key="1">
    <source>
        <dbReference type="EMBL" id="KAF6739755.1"/>
    </source>
</evidence>
<dbReference type="Proteomes" id="UP000646548">
    <property type="component" value="Unassembled WGS sequence"/>
</dbReference>
<comment type="caution">
    <text evidence="1">The sequence shown here is derived from an EMBL/GenBank/DDBJ whole genome shotgun (WGS) entry which is preliminary data.</text>
</comment>
<gene>
    <name evidence="1" type="ORF">FQA47_005026</name>
</gene>
<dbReference type="EMBL" id="WKFB01000004">
    <property type="protein sequence ID" value="KAF6739755.1"/>
    <property type="molecule type" value="Genomic_DNA"/>
</dbReference>
<accession>A0A834FTU0</accession>
<proteinExistence type="predicted"/>
<protein>
    <submittedName>
        <fullName evidence="1">Uncharacterized protein</fullName>
    </submittedName>
</protein>
<sequence length="73" mass="8304">MFLILDFRRESESDLGHKIVPTLTSEDVYPSISPHVQTTIGHAFSPEHGGKKTKTGDWDLFRQTEVLHADVKR</sequence>
<name>A0A834FTU0_ORYME</name>
<evidence type="ECO:0000313" key="2">
    <source>
        <dbReference type="Proteomes" id="UP000646548"/>
    </source>
</evidence>